<dbReference type="RefSeq" id="WP_154226298.1">
    <property type="nucleotide sequence ID" value="NZ_JAAHBZ010000010.1"/>
</dbReference>
<accession>A0AAJ2ZID5</accession>
<keyword evidence="6" id="KW-1185">Reference proteome</keyword>
<dbReference type="Proteomes" id="UP000477779">
    <property type="component" value="Unassembled WGS sequence"/>
</dbReference>
<dbReference type="InterPro" id="IPR010872">
    <property type="entry name" value="MDMPI_C-term_domain"/>
</dbReference>
<dbReference type="EMBL" id="CP045309">
    <property type="protein sequence ID" value="QGL46955.1"/>
    <property type="molecule type" value="Genomic_DNA"/>
</dbReference>
<feature type="domain" description="Mycothiol-dependent maleylpyruvate isomerase metal-binding" evidence="3">
    <location>
        <begin position="20"/>
        <end position="149"/>
    </location>
</feature>
<dbReference type="PANTHER" id="PTHR40758:SF1">
    <property type="entry name" value="CONSERVED PROTEIN"/>
    <property type="match status" value="1"/>
</dbReference>
<dbReference type="Proteomes" id="UP000402241">
    <property type="component" value="Chromosome"/>
</dbReference>
<dbReference type="EMBL" id="JAAHBZ010000010">
    <property type="protein sequence ID" value="NES30285.1"/>
    <property type="molecule type" value="Genomic_DNA"/>
</dbReference>
<feature type="domain" description="MDMPI C-terminal" evidence="2">
    <location>
        <begin position="161"/>
        <end position="255"/>
    </location>
</feature>
<name>A0AAJ2ZID5_9ACTN</name>
<evidence type="ECO:0000313" key="7">
    <source>
        <dbReference type="Proteomes" id="UP000477779"/>
    </source>
</evidence>
<sequence length="267" mass="29297">MHKTLTFSDHLQLIEERSTAFRAAVAAAPSLDVPVVTSDPHAFPERTLFDLVRHVGMARRKSAAIVAAGPADAPPEKSAWDDGTGAPREREALLTWWTESIELLTSTLREAGPDRGCWTWWGDSPSPQTSGAWARRQVPEIAVYTYDAQLTVGAPQPLPDEVALDGFDDCQFTLCATTVAWPHQPAVVDYHATEGRAWRLRLSRDGARVARLGEPGVGEEPEKADASARGTASDLVLMFYGRIPLDSLKLEGDRRIFDQLIAWDPSV</sequence>
<evidence type="ECO:0000313" key="6">
    <source>
        <dbReference type="Proteomes" id="UP000402241"/>
    </source>
</evidence>
<feature type="region of interest" description="Disordered" evidence="1">
    <location>
        <begin position="66"/>
        <end position="86"/>
    </location>
</feature>
<evidence type="ECO:0000313" key="4">
    <source>
        <dbReference type="EMBL" id="NES30285.1"/>
    </source>
</evidence>
<dbReference type="AlphaFoldDB" id="A0AAJ2ZID5"/>
<dbReference type="GO" id="GO:0046872">
    <property type="term" value="F:metal ion binding"/>
    <property type="evidence" value="ECO:0007669"/>
    <property type="project" value="InterPro"/>
</dbReference>
<dbReference type="Pfam" id="PF11716">
    <property type="entry name" value="MDMPI_N"/>
    <property type="match status" value="1"/>
</dbReference>
<protein>
    <recommendedName>
        <fullName evidence="8">Maleylpyruvate isomerase family mycothiol-dependent enzyme</fullName>
    </recommendedName>
</protein>
<organism evidence="4 7">
    <name type="scientific">Micromonospora terminaliae</name>
    <dbReference type="NCBI Taxonomy" id="1914461"/>
    <lineage>
        <taxon>Bacteria</taxon>
        <taxon>Bacillati</taxon>
        <taxon>Actinomycetota</taxon>
        <taxon>Actinomycetes</taxon>
        <taxon>Micromonosporales</taxon>
        <taxon>Micromonosporaceae</taxon>
        <taxon>Micromonospora</taxon>
    </lineage>
</organism>
<evidence type="ECO:0000313" key="5">
    <source>
        <dbReference type="EMBL" id="QGL46955.1"/>
    </source>
</evidence>
<dbReference type="PANTHER" id="PTHR40758">
    <property type="entry name" value="CONSERVED PROTEIN"/>
    <property type="match status" value="1"/>
</dbReference>
<gene>
    <name evidence="4" type="ORF">G3561_22385</name>
    <name evidence="5" type="ORF">GCE86_07730</name>
</gene>
<dbReference type="InterPro" id="IPR024344">
    <property type="entry name" value="MDMPI_metal-binding"/>
</dbReference>
<dbReference type="Pfam" id="PF07398">
    <property type="entry name" value="MDMPI_C"/>
    <property type="match status" value="1"/>
</dbReference>
<reference evidence="4 7" key="2">
    <citation type="submission" date="2020-02" db="EMBL/GenBank/DDBJ databases">
        <title>WGS of Micromonospora spp. isolated from hot spring.</title>
        <authorList>
            <person name="Thawai C."/>
        </authorList>
    </citation>
    <scope>NUCLEOTIDE SEQUENCE [LARGE SCALE GENOMIC DNA]</scope>
    <source>
        <strain evidence="4 7">TMS7</strain>
    </source>
</reference>
<reference evidence="5 6" key="1">
    <citation type="submission" date="2019-10" db="EMBL/GenBank/DDBJ databases">
        <title>Genome Sequence of Micromonospora terminaliae DSM 101760.</title>
        <authorList>
            <person name="Guo L."/>
        </authorList>
    </citation>
    <scope>NUCLEOTIDE SEQUENCE [LARGE SCALE GENOMIC DNA]</scope>
    <source>
        <strain evidence="5 6">DSM 101760</strain>
    </source>
</reference>
<evidence type="ECO:0008006" key="8">
    <source>
        <dbReference type="Google" id="ProtNLM"/>
    </source>
</evidence>
<evidence type="ECO:0000256" key="1">
    <source>
        <dbReference type="SAM" id="MobiDB-lite"/>
    </source>
</evidence>
<dbReference type="GO" id="GO:0005886">
    <property type="term" value="C:plasma membrane"/>
    <property type="evidence" value="ECO:0007669"/>
    <property type="project" value="TreeGrafter"/>
</dbReference>
<evidence type="ECO:0000259" key="3">
    <source>
        <dbReference type="Pfam" id="PF11716"/>
    </source>
</evidence>
<evidence type="ECO:0000259" key="2">
    <source>
        <dbReference type="Pfam" id="PF07398"/>
    </source>
</evidence>
<proteinExistence type="predicted"/>